<dbReference type="RefSeq" id="WP_031397563.1">
    <property type="nucleotide sequence ID" value="NZ_CABVQD010000005.1"/>
</dbReference>
<evidence type="ECO:0000313" key="2">
    <source>
        <dbReference type="EMBL" id="VWB51066.1"/>
    </source>
</evidence>
<evidence type="ECO:0008006" key="4">
    <source>
        <dbReference type="Google" id="ProtNLM"/>
    </source>
</evidence>
<keyword evidence="1" id="KW-0732">Signal</keyword>
<name>A0A6J5DF62_9BURK</name>
<proteinExistence type="predicted"/>
<feature type="signal peptide" evidence="1">
    <location>
        <begin position="1"/>
        <end position="23"/>
    </location>
</feature>
<evidence type="ECO:0000313" key="3">
    <source>
        <dbReference type="Proteomes" id="UP000494330"/>
    </source>
</evidence>
<evidence type="ECO:0000256" key="1">
    <source>
        <dbReference type="SAM" id="SignalP"/>
    </source>
</evidence>
<sequence>MNGNGIHKCVLLVLALTIGRADAAPDAEANIQGEEIHNPFPESTPIHASYAKYVMRVTSDPDFQAFAARTTRENATSRGTRLALNGMTRLDDATLETRMRIVSRIFDEASESECVALLQGPSSTPGPSAMDQALVKLNEADADFWFSSGADAVLAALRQDPIPTLKQEDVNEAMSRIKATLSPQEAQKFISVLQNPGTVSPHDACWATRILYREGAALAEPYRAAIARATVSQ</sequence>
<protein>
    <recommendedName>
        <fullName evidence="4">Lipoprotein</fullName>
    </recommendedName>
</protein>
<dbReference type="AlphaFoldDB" id="A0A6J5DF62"/>
<gene>
    <name evidence="2" type="ORF">BPA30113_02205</name>
</gene>
<keyword evidence="3" id="KW-1185">Reference proteome</keyword>
<organism evidence="2 3">
    <name type="scientific">Burkholderia paludis</name>
    <dbReference type="NCBI Taxonomy" id="1506587"/>
    <lineage>
        <taxon>Bacteria</taxon>
        <taxon>Pseudomonadati</taxon>
        <taxon>Pseudomonadota</taxon>
        <taxon>Betaproteobacteria</taxon>
        <taxon>Burkholderiales</taxon>
        <taxon>Burkholderiaceae</taxon>
        <taxon>Burkholderia</taxon>
        <taxon>Burkholderia cepacia complex</taxon>
    </lineage>
</organism>
<reference evidence="2 3" key="1">
    <citation type="submission" date="2019-09" db="EMBL/GenBank/DDBJ databases">
        <authorList>
            <person name="Depoorter E."/>
        </authorList>
    </citation>
    <scope>NUCLEOTIDE SEQUENCE [LARGE SCALE GENOMIC DNA]</scope>
    <source>
        <strain evidence="2">LMG 30113</strain>
    </source>
</reference>
<dbReference type="EMBL" id="CABVQD010000005">
    <property type="protein sequence ID" value="VWB51066.1"/>
    <property type="molecule type" value="Genomic_DNA"/>
</dbReference>
<dbReference type="Proteomes" id="UP000494330">
    <property type="component" value="Unassembled WGS sequence"/>
</dbReference>
<feature type="chain" id="PRO_5044425470" description="Lipoprotein" evidence="1">
    <location>
        <begin position="24"/>
        <end position="233"/>
    </location>
</feature>
<accession>A0A6J5DF62</accession>